<dbReference type="EMBL" id="JALJOQ010000016">
    <property type="protein sequence ID" value="KAK9809764.1"/>
    <property type="molecule type" value="Genomic_DNA"/>
</dbReference>
<dbReference type="Gene3D" id="1.10.287.3980">
    <property type="match status" value="1"/>
</dbReference>
<sequence length="138" mass="15475">MPQQGRAFATNPADFLSTQSQGERWSASAWSPAPTLIGRELWMSECATTIMDKLPTKLELPEPRAPQPDLPNSPAIEEPTVSEDVAVPPALECSTKRTYQPSILVRKRRHGFLSRASTRGGRNVLSRRHRKGRWRRSA</sequence>
<evidence type="ECO:0000313" key="7">
    <source>
        <dbReference type="Proteomes" id="UP001465755"/>
    </source>
</evidence>
<dbReference type="InterPro" id="IPR000271">
    <property type="entry name" value="Ribosomal_bL34"/>
</dbReference>
<evidence type="ECO:0000256" key="4">
    <source>
        <dbReference type="ARBA" id="ARBA00035274"/>
    </source>
</evidence>
<keyword evidence="2" id="KW-0689">Ribosomal protein</keyword>
<dbReference type="GO" id="GO:0006412">
    <property type="term" value="P:translation"/>
    <property type="evidence" value="ECO:0007669"/>
    <property type="project" value="InterPro"/>
</dbReference>
<comment type="similarity">
    <text evidence="1">Belongs to the bacterial ribosomal protein bL34 family.</text>
</comment>
<proteinExistence type="inferred from homology"/>
<dbReference type="GO" id="GO:0005840">
    <property type="term" value="C:ribosome"/>
    <property type="evidence" value="ECO:0007669"/>
    <property type="project" value="UniProtKB-KW"/>
</dbReference>
<dbReference type="Proteomes" id="UP001465755">
    <property type="component" value="Unassembled WGS sequence"/>
</dbReference>
<name>A0AAW1PNP8_9CHLO</name>
<dbReference type="HAMAP" id="MF_00391">
    <property type="entry name" value="Ribosomal_bL34"/>
    <property type="match status" value="1"/>
</dbReference>
<protein>
    <recommendedName>
        <fullName evidence="4">Large ribosomal subunit protein bL34m</fullName>
    </recommendedName>
</protein>
<organism evidence="6 7">
    <name type="scientific">Symbiochloris irregularis</name>
    <dbReference type="NCBI Taxonomy" id="706552"/>
    <lineage>
        <taxon>Eukaryota</taxon>
        <taxon>Viridiplantae</taxon>
        <taxon>Chlorophyta</taxon>
        <taxon>core chlorophytes</taxon>
        <taxon>Trebouxiophyceae</taxon>
        <taxon>Trebouxiales</taxon>
        <taxon>Trebouxiaceae</taxon>
        <taxon>Symbiochloris</taxon>
    </lineage>
</organism>
<keyword evidence="7" id="KW-1185">Reference proteome</keyword>
<dbReference type="PROSITE" id="PS00784">
    <property type="entry name" value="RIBOSOMAL_L34"/>
    <property type="match status" value="1"/>
</dbReference>
<dbReference type="GO" id="GO:1990904">
    <property type="term" value="C:ribonucleoprotein complex"/>
    <property type="evidence" value="ECO:0007669"/>
    <property type="project" value="UniProtKB-KW"/>
</dbReference>
<dbReference type="AlphaFoldDB" id="A0AAW1PNP8"/>
<dbReference type="FunFam" id="1.10.287.3980:FF:000001">
    <property type="entry name" value="Mitochondrial ribosomal protein L34"/>
    <property type="match status" value="1"/>
</dbReference>
<feature type="compositionally biased region" description="Basic residues" evidence="5">
    <location>
        <begin position="125"/>
        <end position="138"/>
    </location>
</feature>
<dbReference type="GO" id="GO:0003735">
    <property type="term" value="F:structural constituent of ribosome"/>
    <property type="evidence" value="ECO:0007669"/>
    <property type="project" value="InterPro"/>
</dbReference>
<dbReference type="InterPro" id="IPR020939">
    <property type="entry name" value="Ribosomal_bL34_CS"/>
</dbReference>
<evidence type="ECO:0000256" key="5">
    <source>
        <dbReference type="SAM" id="MobiDB-lite"/>
    </source>
</evidence>
<keyword evidence="3" id="KW-0687">Ribonucleoprotein</keyword>
<evidence type="ECO:0000256" key="1">
    <source>
        <dbReference type="ARBA" id="ARBA00010111"/>
    </source>
</evidence>
<evidence type="ECO:0000313" key="6">
    <source>
        <dbReference type="EMBL" id="KAK9809764.1"/>
    </source>
</evidence>
<evidence type="ECO:0000256" key="3">
    <source>
        <dbReference type="ARBA" id="ARBA00023274"/>
    </source>
</evidence>
<accession>A0AAW1PNP8</accession>
<dbReference type="NCBIfam" id="TIGR01030">
    <property type="entry name" value="rpmH_bact"/>
    <property type="match status" value="1"/>
</dbReference>
<gene>
    <name evidence="6" type="ORF">WJX73_003981</name>
</gene>
<feature type="region of interest" description="Disordered" evidence="5">
    <location>
        <begin position="58"/>
        <end position="88"/>
    </location>
</feature>
<dbReference type="PANTHER" id="PTHR14503">
    <property type="entry name" value="MITOCHONDRIAL RIBOSOMAL PROTEIN 34 FAMILY MEMBER"/>
    <property type="match status" value="1"/>
</dbReference>
<feature type="region of interest" description="Disordered" evidence="5">
    <location>
        <begin position="110"/>
        <end position="138"/>
    </location>
</feature>
<evidence type="ECO:0000256" key="2">
    <source>
        <dbReference type="ARBA" id="ARBA00022980"/>
    </source>
</evidence>
<dbReference type="PANTHER" id="PTHR14503:SF4">
    <property type="entry name" value="LARGE RIBOSOMAL SUBUNIT PROTEIN BL34M"/>
    <property type="match status" value="1"/>
</dbReference>
<dbReference type="Pfam" id="PF00468">
    <property type="entry name" value="Ribosomal_L34"/>
    <property type="match status" value="1"/>
</dbReference>
<feature type="region of interest" description="Disordered" evidence="5">
    <location>
        <begin position="1"/>
        <end position="30"/>
    </location>
</feature>
<reference evidence="6 7" key="1">
    <citation type="journal article" date="2024" name="Nat. Commun.">
        <title>Phylogenomics reveals the evolutionary origins of lichenization in chlorophyte algae.</title>
        <authorList>
            <person name="Puginier C."/>
            <person name="Libourel C."/>
            <person name="Otte J."/>
            <person name="Skaloud P."/>
            <person name="Haon M."/>
            <person name="Grisel S."/>
            <person name="Petersen M."/>
            <person name="Berrin J.G."/>
            <person name="Delaux P.M."/>
            <person name="Dal Grande F."/>
            <person name="Keller J."/>
        </authorList>
    </citation>
    <scope>NUCLEOTIDE SEQUENCE [LARGE SCALE GENOMIC DNA]</scope>
    <source>
        <strain evidence="6 7">SAG 2036</strain>
    </source>
</reference>
<comment type="caution">
    <text evidence="6">The sequence shown here is derived from an EMBL/GenBank/DDBJ whole genome shotgun (WGS) entry which is preliminary data.</text>
</comment>